<organism evidence="2 3">
    <name type="scientific">Camelina sativa</name>
    <name type="common">False flax</name>
    <name type="synonym">Myagrum sativum</name>
    <dbReference type="NCBI Taxonomy" id="90675"/>
    <lineage>
        <taxon>Eukaryota</taxon>
        <taxon>Viridiplantae</taxon>
        <taxon>Streptophyta</taxon>
        <taxon>Embryophyta</taxon>
        <taxon>Tracheophyta</taxon>
        <taxon>Spermatophyta</taxon>
        <taxon>Magnoliopsida</taxon>
        <taxon>eudicotyledons</taxon>
        <taxon>Gunneridae</taxon>
        <taxon>Pentapetalae</taxon>
        <taxon>rosids</taxon>
        <taxon>malvids</taxon>
        <taxon>Brassicales</taxon>
        <taxon>Brassicaceae</taxon>
        <taxon>Camelineae</taxon>
        <taxon>Camelina</taxon>
    </lineage>
</organism>
<dbReference type="Pfam" id="PF08268">
    <property type="entry name" value="FBA_3"/>
    <property type="match status" value="1"/>
</dbReference>
<proteinExistence type="predicted"/>
<reference evidence="2" key="1">
    <citation type="journal article" date="2014" name="Nat. Commun.">
        <title>The emerging biofuel crop Camelina sativa retains a highly undifferentiated hexaploid genome structure.</title>
        <authorList>
            <person name="Kagale S."/>
            <person name="Koh C."/>
            <person name="Nixon J."/>
            <person name="Bollina V."/>
            <person name="Clarke W.E."/>
            <person name="Tuteja R."/>
            <person name="Spillane C."/>
            <person name="Robinson S.J."/>
            <person name="Links M.G."/>
            <person name="Clarke C."/>
            <person name="Higgins E.E."/>
            <person name="Huebert T."/>
            <person name="Sharpe A.G."/>
            <person name="Parkin I.A."/>
        </authorList>
    </citation>
    <scope>NUCLEOTIDE SEQUENCE [LARGE SCALE GENOMIC DNA]</scope>
    <source>
        <strain evidence="2">cv. DH55</strain>
    </source>
</reference>
<keyword evidence="2" id="KW-1185">Reference proteome</keyword>
<name>A0ABM0ZB87_CAMSA</name>
<dbReference type="InterPro" id="IPR017451">
    <property type="entry name" value="F-box-assoc_interact_dom"/>
</dbReference>
<dbReference type="RefSeq" id="XP_010513131.1">
    <property type="nucleotide sequence ID" value="XM_010514829.1"/>
</dbReference>
<dbReference type="InterPro" id="IPR013187">
    <property type="entry name" value="F-box-assoc_dom_typ3"/>
</dbReference>
<protein>
    <submittedName>
        <fullName evidence="3">F-box protein DOR-like</fullName>
    </submittedName>
</protein>
<sequence>MFFTRSLARPQLLVAGKNRGVLTFFSSPQLHNPDVNSSTVVVTRLIQFPLDGICEMYSGLVHGLVCLINKPIINEKTETVPVICDPSTGQFLPLPKVKTERVNVISYLGYDPVGKQFKVLAMTCPNPKYGNLRRICGEHQVLTLGYGKLSWRMIDSSIPPQLLYKDFETGICINGGLYYPASVDGVFKVICFDVRSEKFTDINLDNGMVGSTLVNYKGKLGALDVSDIELRPVTGHTKCLQLWVLIDAEKHEWLKHRFVLPPLWKNVVRKAKLVFVGVTGTNEIVLSTKYSPAPLRVFYYNLESQTVRKVVMQGMDIIHNNLQSFVDHVEDVKLMEMFPT</sequence>
<dbReference type="NCBIfam" id="TIGR01640">
    <property type="entry name" value="F_box_assoc_1"/>
    <property type="match status" value="1"/>
</dbReference>
<evidence type="ECO:0000259" key="1">
    <source>
        <dbReference type="Pfam" id="PF08268"/>
    </source>
</evidence>
<evidence type="ECO:0000313" key="3">
    <source>
        <dbReference type="RefSeq" id="XP_010513131.1"/>
    </source>
</evidence>
<dbReference type="PANTHER" id="PTHR31111:SF125">
    <property type="entry name" value="F-BOX PROTEIN CPR30-LIKE"/>
    <property type="match status" value="1"/>
</dbReference>
<dbReference type="GeneID" id="104789080"/>
<gene>
    <name evidence="3" type="primary">LOC104789080</name>
</gene>
<reference evidence="3" key="2">
    <citation type="submission" date="2025-08" db="UniProtKB">
        <authorList>
            <consortium name="RefSeq"/>
        </authorList>
    </citation>
    <scope>IDENTIFICATION</scope>
    <source>
        <tissue evidence="3">Leaf</tissue>
    </source>
</reference>
<evidence type="ECO:0000313" key="2">
    <source>
        <dbReference type="Proteomes" id="UP000694864"/>
    </source>
</evidence>
<dbReference type="Proteomes" id="UP000694864">
    <property type="component" value="Chromosome 5"/>
</dbReference>
<dbReference type="PANTHER" id="PTHR31111">
    <property type="entry name" value="BNAA05G37150D PROTEIN-RELATED"/>
    <property type="match status" value="1"/>
</dbReference>
<feature type="domain" description="F-box associated beta-propeller type 3" evidence="1">
    <location>
        <begin position="12"/>
        <end position="329"/>
    </location>
</feature>
<accession>A0ABM0ZB87</accession>